<dbReference type="PANTHER" id="PTHR46300:SF5">
    <property type="entry name" value="CYTOCHROME P450"/>
    <property type="match status" value="1"/>
</dbReference>
<evidence type="ECO:0000256" key="7">
    <source>
        <dbReference type="SAM" id="Phobius"/>
    </source>
</evidence>
<dbReference type="Gene3D" id="1.10.630.10">
    <property type="entry name" value="Cytochrome P450"/>
    <property type="match status" value="1"/>
</dbReference>
<keyword evidence="7" id="KW-1133">Transmembrane helix</keyword>
<dbReference type="PROSITE" id="PS00086">
    <property type="entry name" value="CYTOCHROME_P450"/>
    <property type="match status" value="1"/>
</dbReference>
<comment type="caution">
    <text evidence="8">The sequence shown here is derived from an EMBL/GenBank/DDBJ whole genome shotgun (WGS) entry which is preliminary data.</text>
</comment>
<feature type="transmembrane region" description="Helical" evidence="7">
    <location>
        <begin position="110"/>
        <end position="127"/>
    </location>
</feature>
<accession>A0A3D8T107</accession>
<keyword evidence="7" id="KW-0812">Transmembrane</keyword>
<organism evidence="8 9">
    <name type="scientific">Coleophoma crateriformis</name>
    <dbReference type="NCBI Taxonomy" id="565419"/>
    <lineage>
        <taxon>Eukaryota</taxon>
        <taxon>Fungi</taxon>
        <taxon>Dikarya</taxon>
        <taxon>Ascomycota</taxon>
        <taxon>Pezizomycotina</taxon>
        <taxon>Leotiomycetes</taxon>
        <taxon>Helotiales</taxon>
        <taxon>Dermateaceae</taxon>
        <taxon>Coleophoma</taxon>
    </lineage>
</organism>
<protein>
    <submittedName>
        <fullName evidence="8">Putative o-methylsterigmatocystin oxidoreductase</fullName>
    </submittedName>
</protein>
<keyword evidence="3 6" id="KW-0560">Oxidoreductase</keyword>
<dbReference type="GO" id="GO:0016705">
    <property type="term" value="F:oxidoreductase activity, acting on paired donors, with incorporation or reduction of molecular oxygen"/>
    <property type="evidence" value="ECO:0007669"/>
    <property type="project" value="InterPro"/>
</dbReference>
<dbReference type="InterPro" id="IPR017972">
    <property type="entry name" value="Cyt_P450_CS"/>
</dbReference>
<keyword evidence="9" id="KW-1185">Reference proteome</keyword>
<dbReference type="AlphaFoldDB" id="A0A3D8T107"/>
<dbReference type="EMBL" id="PDLN01000003">
    <property type="protein sequence ID" value="RDW91688.1"/>
    <property type="molecule type" value="Genomic_DNA"/>
</dbReference>
<feature type="binding site" description="axial binding residue" evidence="5">
    <location>
        <position position="465"/>
    </location>
    <ligand>
        <name>heme</name>
        <dbReference type="ChEBI" id="CHEBI:30413"/>
    </ligand>
    <ligandPart>
        <name>Fe</name>
        <dbReference type="ChEBI" id="CHEBI:18248"/>
    </ligandPart>
</feature>
<comment type="similarity">
    <text evidence="1 6">Belongs to the cytochrome P450 family.</text>
</comment>
<evidence type="ECO:0000256" key="2">
    <source>
        <dbReference type="ARBA" id="ARBA00022723"/>
    </source>
</evidence>
<sequence length="510" mass="57448">MAFTVTPSYATVLFLAGGFLLLLATKIRDVHRRKSLAYPPGPPGEFLIGHLRVVPFSNVAQAYLDWGKEYKSDVLYFNTLGQPIIVLNSVEACVDLLDKRGGNYSDRPRFVLLELLGWGMTLTWLRWGPKMQQHRKVLQSPFTKSRVAQYMKIQLKQTHQLIKGMVKNPSDWDLEIRRLALAIVASIGYGVDVSTNNHEWVKLSDDAGYVTSHAGTPGGSLVDRFPLARFLPDWIPANHRVKYAHENKYAIVDMHEIPYQKAVKEMVMLPSYKIGSNSQIFQEEGVNQPSFIHTLLEKYRNNEKKGLPNEFTLADIKGAAGAIIIAGSETTQTTLVVFILMMMCNPEVQKRAQAEVDAIIGNDRLPQFEDLENLPYLNFIKQEVFRIAPLNPLGIPHRSLEDDTYNGMFIPKGSIVYQNVFAMHRDPRLYSDPETFDPDRFISKEKGGRGEPFPYGNFGFGRRVCPGQYLANNTVSIVMATILSTLNIDWPVGPTGKPAPFIPEWSTVGM</sequence>
<dbReference type="GO" id="GO:0005506">
    <property type="term" value="F:iron ion binding"/>
    <property type="evidence" value="ECO:0007669"/>
    <property type="project" value="InterPro"/>
</dbReference>
<evidence type="ECO:0000256" key="6">
    <source>
        <dbReference type="RuleBase" id="RU000461"/>
    </source>
</evidence>
<evidence type="ECO:0000256" key="3">
    <source>
        <dbReference type="ARBA" id="ARBA00023002"/>
    </source>
</evidence>
<name>A0A3D8T107_9HELO</name>
<comment type="cofactor">
    <cofactor evidence="5">
        <name>heme</name>
        <dbReference type="ChEBI" id="CHEBI:30413"/>
    </cofactor>
</comment>
<dbReference type="GO" id="GO:0004497">
    <property type="term" value="F:monooxygenase activity"/>
    <property type="evidence" value="ECO:0007669"/>
    <property type="project" value="UniProtKB-KW"/>
</dbReference>
<evidence type="ECO:0000313" key="8">
    <source>
        <dbReference type="EMBL" id="RDW91688.1"/>
    </source>
</evidence>
<dbReference type="CDD" id="cd11065">
    <property type="entry name" value="CYP64-like"/>
    <property type="match status" value="1"/>
</dbReference>
<dbReference type="OrthoDB" id="2789670at2759"/>
<evidence type="ECO:0000313" key="9">
    <source>
        <dbReference type="Proteomes" id="UP000256328"/>
    </source>
</evidence>
<proteinExistence type="inferred from homology"/>
<dbReference type="InterPro" id="IPR036396">
    <property type="entry name" value="Cyt_P450_sf"/>
</dbReference>
<dbReference type="InterPro" id="IPR002401">
    <property type="entry name" value="Cyt_P450_E_grp-I"/>
</dbReference>
<dbReference type="InterPro" id="IPR001128">
    <property type="entry name" value="Cyt_P450"/>
</dbReference>
<dbReference type="SUPFAM" id="SSF48264">
    <property type="entry name" value="Cytochrome P450"/>
    <property type="match status" value="1"/>
</dbReference>
<dbReference type="Proteomes" id="UP000256328">
    <property type="component" value="Unassembled WGS sequence"/>
</dbReference>
<keyword evidence="7" id="KW-0472">Membrane</keyword>
<keyword evidence="6" id="KW-0503">Monooxygenase</keyword>
<dbReference type="PANTHER" id="PTHR46300">
    <property type="entry name" value="P450, PUTATIVE (EUROFUNG)-RELATED-RELATED"/>
    <property type="match status" value="1"/>
</dbReference>
<keyword evidence="5 6" id="KW-0349">Heme</keyword>
<evidence type="ECO:0000256" key="4">
    <source>
        <dbReference type="ARBA" id="ARBA00023004"/>
    </source>
</evidence>
<dbReference type="Pfam" id="PF00067">
    <property type="entry name" value="p450"/>
    <property type="match status" value="1"/>
</dbReference>
<evidence type="ECO:0000256" key="1">
    <source>
        <dbReference type="ARBA" id="ARBA00010617"/>
    </source>
</evidence>
<dbReference type="InterPro" id="IPR050364">
    <property type="entry name" value="Cytochrome_P450_fung"/>
</dbReference>
<reference evidence="8 9" key="1">
    <citation type="journal article" date="2018" name="IMA Fungus">
        <title>IMA Genome-F 9: Draft genome sequence of Annulohypoxylon stygium, Aspergillus mulundensis, Berkeleyomyces basicola (syn. Thielaviopsis basicola), Ceratocystis smalleyi, two Cercospora beticola strains, Coleophoma cylindrospora, Fusarium fracticaudum, Phialophora cf. hyalina, and Morchella septimelata.</title>
        <authorList>
            <person name="Wingfield B.D."/>
            <person name="Bills G.F."/>
            <person name="Dong Y."/>
            <person name="Huang W."/>
            <person name="Nel W.J."/>
            <person name="Swalarsk-Parry B.S."/>
            <person name="Vaghefi N."/>
            <person name="Wilken P.M."/>
            <person name="An Z."/>
            <person name="de Beer Z.W."/>
            <person name="De Vos L."/>
            <person name="Chen L."/>
            <person name="Duong T.A."/>
            <person name="Gao Y."/>
            <person name="Hammerbacher A."/>
            <person name="Kikkert J.R."/>
            <person name="Li Y."/>
            <person name="Li H."/>
            <person name="Li K."/>
            <person name="Li Q."/>
            <person name="Liu X."/>
            <person name="Ma X."/>
            <person name="Naidoo K."/>
            <person name="Pethybridge S.J."/>
            <person name="Sun J."/>
            <person name="Steenkamp E.T."/>
            <person name="van der Nest M.A."/>
            <person name="van Wyk S."/>
            <person name="Wingfield M.J."/>
            <person name="Xiong C."/>
            <person name="Yue Q."/>
            <person name="Zhang X."/>
        </authorList>
    </citation>
    <scope>NUCLEOTIDE SEQUENCE [LARGE SCALE GENOMIC DNA]</scope>
    <source>
        <strain evidence="8 9">BP5796</strain>
    </source>
</reference>
<feature type="transmembrane region" description="Helical" evidence="7">
    <location>
        <begin position="6"/>
        <end position="24"/>
    </location>
</feature>
<keyword evidence="4 5" id="KW-0408">Iron</keyword>
<dbReference type="PRINTS" id="PR00463">
    <property type="entry name" value="EP450I"/>
</dbReference>
<keyword evidence="2 5" id="KW-0479">Metal-binding</keyword>
<evidence type="ECO:0000256" key="5">
    <source>
        <dbReference type="PIRSR" id="PIRSR602401-1"/>
    </source>
</evidence>
<gene>
    <name evidence="8" type="ORF">BP5796_02853</name>
</gene>
<dbReference type="PRINTS" id="PR00385">
    <property type="entry name" value="P450"/>
</dbReference>
<dbReference type="GO" id="GO:0020037">
    <property type="term" value="F:heme binding"/>
    <property type="evidence" value="ECO:0007669"/>
    <property type="project" value="InterPro"/>
</dbReference>